<dbReference type="AlphaFoldDB" id="G0EG31"/>
<dbReference type="Proteomes" id="UP000001037">
    <property type="component" value="Chromosome"/>
</dbReference>
<evidence type="ECO:0000313" key="3">
    <source>
        <dbReference type="EMBL" id="AEM38279.1"/>
    </source>
</evidence>
<dbReference type="eggNOG" id="arCOG02164">
    <property type="taxonomic scope" value="Archaea"/>
</dbReference>
<gene>
    <name evidence="3" type="ordered locus">Pyrfu_0408</name>
</gene>
<accession>G0EG31</accession>
<dbReference type="KEGG" id="pfm:Pyrfu_0408"/>
<organism evidence="3 4">
    <name type="scientific">Pyrolobus fumarii (strain DSM 11204 / 1A)</name>
    <dbReference type="NCBI Taxonomy" id="694429"/>
    <lineage>
        <taxon>Archaea</taxon>
        <taxon>Thermoproteota</taxon>
        <taxon>Thermoprotei</taxon>
        <taxon>Desulfurococcales</taxon>
        <taxon>Pyrodictiaceae</taxon>
        <taxon>Pyrolobus</taxon>
    </lineage>
</organism>
<protein>
    <recommendedName>
        <fullName evidence="2">Transglutaminase-like domain-containing protein</fullName>
    </recommendedName>
</protein>
<proteinExistence type="inferred from homology"/>
<reference evidence="3 4" key="1">
    <citation type="journal article" date="2011" name="Stand. Genomic Sci.">
        <title>Complete genome sequence of the hyperthermophilic chemolithoautotroph Pyrolobus fumarii type strain (1A).</title>
        <authorList>
            <person name="Anderson I."/>
            <person name="Goker M."/>
            <person name="Nolan M."/>
            <person name="Lucas S."/>
            <person name="Hammon N."/>
            <person name="Deshpande S."/>
            <person name="Cheng J.F."/>
            <person name="Tapia R."/>
            <person name="Han C."/>
            <person name="Goodwin L."/>
            <person name="Pitluck S."/>
            <person name="Huntemann M."/>
            <person name="Liolios K."/>
            <person name="Ivanova N."/>
            <person name="Pagani I."/>
            <person name="Mavromatis K."/>
            <person name="Ovchinikova G."/>
            <person name="Pati A."/>
            <person name="Chen A."/>
            <person name="Palaniappan K."/>
            <person name="Land M."/>
            <person name="Hauser L."/>
            <person name="Brambilla E.M."/>
            <person name="Huber H."/>
            <person name="Yasawong M."/>
            <person name="Rohde M."/>
            <person name="Spring S."/>
            <person name="Abt B."/>
            <person name="Sikorski J."/>
            <person name="Wirth R."/>
            <person name="Detter J.C."/>
            <person name="Woyke T."/>
            <person name="Bristow J."/>
            <person name="Eisen J.A."/>
            <person name="Markowitz V."/>
            <person name="Hugenholtz P."/>
            <person name="Kyrpides N.C."/>
            <person name="Klenk H.P."/>
            <person name="Lapidus A."/>
        </authorList>
    </citation>
    <scope>NUCLEOTIDE SEQUENCE [LARGE SCALE GENOMIC DNA]</scope>
    <source>
        <strain evidence="4">DSM 11204 / 1A</strain>
    </source>
</reference>
<keyword evidence="4" id="KW-1185">Reference proteome</keyword>
<dbReference type="InterPro" id="IPR007562">
    <property type="entry name" value="Transglutaminase-like_domain"/>
</dbReference>
<feature type="domain" description="Transglutaminase-like" evidence="2">
    <location>
        <begin position="248"/>
        <end position="359"/>
    </location>
</feature>
<dbReference type="HOGENOM" id="CLU_455371_0_0_2"/>
<dbReference type="EMBL" id="CP002838">
    <property type="protein sequence ID" value="AEM38279.1"/>
    <property type="molecule type" value="Genomic_DNA"/>
</dbReference>
<sequence length="599" mass="65344">MAMRPQYTVAIVAVALVVSFSLLLALPLDLSWLVGGKHQMSSKLPFTPPAPIDEHATNVAVKESGSDRSAYGFGDIKQMGVANNSHIDVGPVLTPSIGGDGYTIQTQGEYLVVGVRGVVDSIAVYEPTGGEPILTIYPSVVVYEGRGWLGADVVTVNNGVTAVAVKTGRIMRALQPGSYKLVVWSGHRIVTECNLEVGKDNGNRVVVGDCRPLNKPTPISCSERMFLAYSLYCATRESEISVAYSTIHNARSGDALWSILAWLEKNREIEHSENAVSRLNAALPSELLSKHRGARIDYAVLTAVALLGAGFDRTYLLVFPYIGRAAAAVELNNTVFVLDKRRPPIELQDYIEYLADDLKLAACMLSPRLVVCARSPVMTLGDTWPGDTIPAETIEREVNRVVERDIGGTAVEQLSTVTRYLGTRIEIPPATMHGAKVPVYRLYTPAFHHKWVEYIAEYGERLIREYGAIWSYFWIDVTVENSTLIISAYGVPFRPPHVDVTLAGDTLVIDVEGVRNPQLLNILVYNATSRQFVATILPPSSNIQYENIANISAGEWRTTPNGARILVPLSSISEALGSTGNLVLMVVYQGDPVYAFPLG</sequence>
<comment type="similarity">
    <text evidence="1">Belongs to the UPF0252 family.</text>
</comment>
<name>G0EG31_PYRF1</name>
<evidence type="ECO:0000256" key="1">
    <source>
        <dbReference type="ARBA" id="ARBA00007458"/>
    </source>
</evidence>
<dbReference type="Pfam" id="PF04473">
    <property type="entry name" value="DUF553"/>
    <property type="match status" value="1"/>
</dbReference>
<evidence type="ECO:0000313" key="4">
    <source>
        <dbReference type="Proteomes" id="UP000001037"/>
    </source>
</evidence>
<dbReference type="InParanoid" id="G0EG31"/>
<evidence type="ECO:0000259" key="2">
    <source>
        <dbReference type="Pfam" id="PF04473"/>
    </source>
</evidence>